<keyword evidence="1" id="KW-1133">Transmembrane helix</keyword>
<dbReference type="RefSeq" id="WP_150495750.1">
    <property type="nucleotide sequence ID" value="NZ_BMFA01000004.1"/>
</dbReference>
<gene>
    <name evidence="2" type="ORF">GCM10011316_15180</name>
</gene>
<name>A0A916THD0_9HYPH</name>
<protein>
    <submittedName>
        <fullName evidence="2">Uncharacterized protein</fullName>
    </submittedName>
</protein>
<evidence type="ECO:0000256" key="1">
    <source>
        <dbReference type="SAM" id="Phobius"/>
    </source>
</evidence>
<dbReference type="Proteomes" id="UP000605148">
    <property type="component" value="Unassembled WGS sequence"/>
</dbReference>
<evidence type="ECO:0000313" key="2">
    <source>
        <dbReference type="EMBL" id="GGB44141.1"/>
    </source>
</evidence>
<keyword evidence="1" id="KW-0812">Transmembrane</keyword>
<keyword evidence="3" id="KW-1185">Reference proteome</keyword>
<reference evidence="2" key="2">
    <citation type="submission" date="2020-09" db="EMBL/GenBank/DDBJ databases">
        <authorList>
            <person name="Sun Q."/>
            <person name="Zhou Y."/>
        </authorList>
    </citation>
    <scope>NUCLEOTIDE SEQUENCE</scope>
    <source>
        <strain evidence="2">CGMCC 1.12426</strain>
    </source>
</reference>
<evidence type="ECO:0000313" key="3">
    <source>
        <dbReference type="Proteomes" id="UP000605148"/>
    </source>
</evidence>
<feature type="transmembrane region" description="Helical" evidence="1">
    <location>
        <begin position="61"/>
        <end position="84"/>
    </location>
</feature>
<organism evidence="2 3">
    <name type="scientific">Roseibium aquae</name>
    <dbReference type="NCBI Taxonomy" id="1323746"/>
    <lineage>
        <taxon>Bacteria</taxon>
        <taxon>Pseudomonadati</taxon>
        <taxon>Pseudomonadota</taxon>
        <taxon>Alphaproteobacteria</taxon>
        <taxon>Hyphomicrobiales</taxon>
        <taxon>Stappiaceae</taxon>
        <taxon>Roseibium</taxon>
    </lineage>
</organism>
<proteinExistence type="predicted"/>
<reference evidence="2" key="1">
    <citation type="journal article" date="2014" name="Int. J. Syst. Evol. Microbiol.">
        <title>Complete genome sequence of Corynebacterium casei LMG S-19264T (=DSM 44701T), isolated from a smear-ripened cheese.</title>
        <authorList>
            <consortium name="US DOE Joint Genome Institute (JGI-PGF)"/>
            <person name="Walter F."/>
            <person name="Albersmeier A."/>
            <person name="Kalinowski J."/>
            <person name="Ruckert C."/>
        </authorList>
    </citation>
    <scope>NUCLEOTIDE SEQUENCE</scope>
    <source>
        <strain evidence="2">CGMCC 1.12426</strain>
    </source>
</reference>
<keyword evidence="1" id="KW-0472">Membrane</keyword>
<sequence>MDHILNHFESYAALYVLLQSIALWVTQGWWRVLAMVPLVPVLAVVGLVIAASGSGGNVTPILLFFVLPPALIFIVLLLLLYGLLRWRGFAD</sequence>
<dbReference type="AlphaFoldDB" id="A0A916THD0"/>
<comment type="caution">
    <text evidence="2">The sequence shown here is derived from an EMBL/GenBank/DDBJ whole genome shotgun (WGS) entry which is preliminary data.</text>
</comment>
<accession>A0A916THD0</accession>
<dbReference type="EMBL" id="BMFA01000004">
    <property type="protein sequence ID" value="GGB44141.1"/>
    <property type="molecule type" value="Genomic_DNA"/>
</dbReference>
<dbReference type="OrthoDB" id="10016150at2"/>
<feature type="transmembrane region" description="Helical" evidence="1">
    <location>
        <begin position="37"/>
        <end position="55"/>
    </location>
</feature>